<comment type="caution">
    <text evidence="10">The sequence shown here is derived from an EMBL/GenBank/DDBJ whole genome shotgun (WGS) entry which is preliminary data.</text>
</comment>
<name>E7MZP2_9FIRM</name>
<keyword evidence="4" id="KW-0997">Cell inner membrane</keyword>
<feature type="transmembrane region" description="Helical" evidence="8">
    <location>
        <begin position="12"/>
        <end position="35"/>
    </location>
</feature>
<dbReference type="HOGENOM" id="CLU_021838_1_0_9"/>
<evidence type="ECO:0000259" key="9">
    <source>
        <dbReference type="PROSITE" id="PS50928"/>
    </source>
</evidence>
<reference evidence="10 11" key="1">
    <citation type="submission" date="2010-08" db="EMBL/GenBank/DDBJ databases">
        <authorList>
            <person name="Weinstock G."/>
            <person name="Sodergren E."/>
            <person name="Clifton S."/>
            <person name="Fulton L."/>
            <person name="Fulton B."/>
            <person name="Courtney L."/>
            <person name="Fronick C."/>
            <person name="Harrison M."/>
            <person name="Strong C."/>
            <person name="Farmer C."/>
            <person name="Delahaunty K."/>
            <person name="Markovic C."/>
            <person name="Hall O."/>
            <person name="Minx P."/>
            <person name="Tomlinson C."/>
            <person name="Mitreva M."/>
            <person name="Hou S."/>
            <person name="Chen J."/>
            <person name="Wollam A."/>
            <person name="Pepin K.H."/>
            <person name="Johnson M."/>
            <person name="Bhonagiri V."/>
            <person name="Zhang X."/>
            <person name="Suruliraj S."/>
            <person name="Warren W."/>
            <person name="Chinwalla A."/>
            <person name="Mardis E.R."/>
            <person name="Wilson R.K."/>
        </authorList>
    </citation>
    <scope>NUCLEOTIDE SEQUENCE [LARGE SCALE GENOMIC DNA]</scope>
    <source>
        <strain evidence="10 11">F0399</strain>
    </source>
</reference>
<comment type="subcellular location">
    <subcellularLocation>
        <location evidence="1">Cell inner membrane</location>
        <topology evidence="1">Multi-pass membrane protein</topology>
    </subcellularLocation>
    <subcellularLocation>
        <location evidence="8">Cell membrane</location>
        <topology evidence="8">Multi-pass membrane protein</topology>
    </subcellularLocation>
</comment>
<feature type="transmembrane region" description="Helical" evidence="8">
    <location>
        <begin position="196"/>
        <end position="217"/>
    </location>
</feature>
<dbReference type="STRING" id="749551.HMPREF9555_00184"/>
<dbReference type="Gene3D" id="1.10.3720.10">
    <property type="entry name" value="MetI-like"/>
    <property type="match status" value="2"/>
</dbReference>
<feature type="transmembrane region" description="Helical" evidence="8">
    <location>
        <begin position="496"/>
        <end position="515"/>
    </location>
</feature>
<evidence type="ECO:0000256" key="4">
    <source>
        <dbReference type="ARBA" id="ARBA00022519"/>
    </source>
</evidence>
<dbReference type="EMBL" id="AECV01000001">
    <property type="protein sequence ID" value="EFW30556.1"/>
    <property type="molecule type" value="Genomic_DNA"/>
</dbReference>
<dbReference type="PANTHER" id="PTHR43357:SF3">
    <property type="entry name" value="FE(3+)-TRANSPORT SYSTEM PERMEASE PROTEIN FBPB 2"/>
    <property type="match status" value="1"/>
</dbReference>
<dbReference type="Proteomes" id="UP000004633">
    <property type="component" value="Unassembled WGS sequence"/>
</dbReference>
<organism evidence="10 11">
    <name type="scientific">Selenomonas artemidis F0399</name>
    <dbReference type="NCBI Taxonomy" id="749551"/>
    <lineage>
        <taxon>Bacteria</taxon>
        <taxon>Bacillati</taxon>
        <taxon>Bacillota</taxon>
        <taxon>Negativicutes</taxon>
        <taxon>Selenomonadales</taxon>
        <taxon>Selenomonadaceae</taxon>
        <taxon>Selenomonas</taxon>
    </lineage>
</organism>
<keyword evidence="7 8" id="KW-0472">Membrane</keyword>
<feature type="transmembrane region" description="Helical" evidence="8">
    <location>
        <begin position="254"/>
        <end position="277"/>
    </location>
</feature>
<dbReference type="InterPro" id="IPR000515">
    <property type="entry name" value="MetI-like"/>
</dbReference>
<dbReference type="GO" id="GO:0005886">
    <property type="term" value="C:plasma membrane"/>
    <property type="evidence" value="ECO:0007669"/>
    <property type="project" value="UniProtKB-SubCell"/>
</dbReference>
<sequence length="555" mass="60934">MWFAMNKQKIRLDFWTGVTVLSIAIFSLFLIYPLFSLFVSAFQNAETGAFSLEHFVHFFQRKYYYQSMINSFSVTLCVTVLAILIGTTLAYFMTKYKIKGKNVVEICIIISLLSPPFIGAYSWILIGGRSGMLTQWLYNTFGYEFPSIYGFAGILLVLTLKLYPFIYLYAAGAMKNIDSALIEAAESLGCSGVRKVFTVIVPLITPTILAGALMVFMNAMADFGTPMLIGEGFNVMPVMIYSEFINEVGDQANFAAAMAAIMVIITSTIFLLQKFVVNRKSFTMSSLRPMQSEPMTGAGNIVMHAIIYLLVALSMIPQLVVVYTSFLNTRGAVFVEGYSLDSYRTIFETLGTAITNTYLYSTSAILLIVFLGATVAYLTTRRRSALTEFIDVLTMFPYIIPGSVLGITLLLAFNDDPILLSGTAFIIIISLVIRRLPYTLRSSSAILYQISPSIEEASISLGASPLKTFFKVTAVMMLPGVMSGAILSWITAINELSSSVILFTGATKTMSVAIYTEVIRASYGTAAALSTILTITTIAAMVIFFRVSGSKDVTL</sequence>
<evidence type="ECO:0000256" key="3">
    <source>
        <dbReference type="ARBA" id="ARBA00022475"/>
    </source>
</evidence>
<evidence type="ECO:0000256" key="8">
    <source>
        <dbReference type="RuleBase" id="RU363032"/>
    </source>
</evidence>
<evidence type="ECO:0000256" key="5">
    <source>
        <dbReference type="ARBA" id="ARBA00022692"/>
    </source>
</evidence>
<protein>
    <submittedName>
        <fullName evidence="10">ABC transporter, permease protein</fullName>
    </submittedName>
</protein>
<feature type="transmembrane region" description="Helical" evidence="8">
    <location>
        <begin position="72"/>
        <end position="94"/>
    </location>
</feature>
<dbReference type="AlphaFoldDB" id="E7MZP2"/>
<feature type="domain" description="ABC transmembrane type-1" evidence="9">
    <location>
        <begin position="68"/>
        <end position="273"/>
    </location>
</feature>
<feature type="domain" description="ABC transmembrane type-1" evidence="9">
    <location>
        <begin position="354"/>
        <end position="544"/>
    </location>
</feature>
<evidence type="ECO:0000256" key="2">
    <source>
        <dbReference type="ARBA" id="ARBA00022448"/>
    </source>
</evidence>
<dbReference type="PROSITE" id="PS50928">
    <property type="entry name" value="ABC_TM1"/>
    <property type="match status" value="2"/>
</dbReference>
<feature type="transmembrane region" description="Helical" evidence="8">
    <location>
        <begin position="469"/>
        <end position="490"/>
    </location>
</feature>
<feature type="transmembrane region" description="Helical" evidence="8">
    <location>
        <begin position="148"/>
        <end position="170"/>
    </location>
</feature>
<keyword evidence="3" id="KW-1003">Cell membrane</keyword>
<feature type="transmembrane region" description="Helical" evidence="8">
    <location>
        <begin position="527"/>
        <end position="547"/>
    </location>
</feature>
<keyword evidence="11" id="KW-1185">Reference proteome</keyword>
<feature type="transmembrane region" description="Helical" evidence="8">
    <location>
        <begin position="106"/>
        <end position="128"/>
    </location>
</feature>
<feature type="transmembrane region" description="Helical" evidence="8">
    <location>
        <begin position="392"/>
        <end position="412"/>
    </location>
</feature>
<dbReference type="PANTHER" id="PTHR43357">
    <property type="entry name" value="INNER MEMBRANE ABC TRANSPORTER PERMEASE PROTEIN YDCV"/>
    <property type="match status" value="1"/>
</dbReference>
<feature type="transmembrane region" description="Helical" evidence="8">
    <location>
        <begin position="358"/>
        <end position="380"/>
    </location>
</feature>
<keyword evidence="5 8" id="KW-0812">Transmembrane</keyword>
<evidence type="ECO:0000256" key="6">
    <source>
        <dbReference type="ARBA" id="ARBA00022989"/>
    </source>
</evidence>
<dbReference type="SUPFAM" id="SSF161098">
    <property type="entry name" value="MetI-like"/>
    <property type="match status" value="2"/>
</dbReference>
<dbReference type="GO" id="GO:0055085">
    <property type="term" value="P:transmembrane transport"/>
    <property type="evidence" value="ECO:0007669"/>
    <property type="project" value="InterPro"/>
</dbReference>
<dbReference type="InterPro" id="IPR035906">
    <property type="entry name" value="MetI-like_sf"/>
</dbReference>
<evidence type="ECO:0000313" key="10">
    <source>
        <dbReference type="EMBL" id="EFW30556.1"/>
    </source>
</evidence>
<dbReference type="Pfam" id="PF00528">
    <property type="entry name" value="BPD_transp_1"/>
    <property type="match status" value="2"/>
</dbReference>
<evidence type="ECO:0000256" key="1">
    <source>
        <dbReference type="ARBA" id="ARBA00004429"/>
    </source>
</evidence>
<gene>
    <name evidence="10" type="ORF">HMPREF9555_00184</name>
</gene>
<dbReference type="CDD" id="cd06261">
    <property type="entry name" value="TM_PBP2"/>
    <property type="match status" value="2"/>
</dbReference>
<feature type="transmembrane region" description="Helical" evidence="8">
    <location>
        <begin position="298"/>
        <end position="320"/>
    </location>
</feature>
<evidence type="ECO:0000256" key="7">
    <source>
        <dbReference type="ARBA" id="ARBA00023136"/>
    </source>
</evidence>
<comment type="similarity">
    <text evidence="8">Belongs to the binding-protein-dependent transport system permease family.</text>
</comment>
<keyword evidence="2 8" id="KW-0813">Transport</keyword>
<keyword evidence="6 8" id="KW-1133">Transmembrane helix</keyword>
<proteinExistence type="inferred from homology"/>
<feature type="transmembrane region" description="Helical" evidence="8">
    <location>
        <begin position="418"/>
        <end position="436"/>
    </location>
</feature>
<evidence type="ECO:0000313" key="11">
    <source>
        <dbReference type="Proteomes" id="UP000004633"/>
    </source>
</evidence>
<accession>E7MZP2</accession>